<evidence type="ECO:0000256" key="14">
    <source>
        <dbReference type="ARBA" id="ARBA00022984"/>
    </source>
</evidence>
<comment type="pathway">
    <text evidence="4 18">Cell wall biogenesis; peptidoglycan biosynthesis.</text>
</comment>
<dbReference type="GO" id="GO:0008360">
    <property type="term" value="P:regulation of cell shape"/>
    <property type="evidence" value="ECO:0007669"/>
    <property type="project" value="UniProtKB-KW"/>
</dbReference>
<keyword evidence="7 18" id="KW-0963">Cytoplasm</keyword>
<dbReference type="InterPro" id="IPR005905">
    <property type="entry name" value="D_ala_D_ala"/>
</dbReference>
<dbReference type="InterPro" id="IPR016185">
    <property type="entry name" value="PreATP-grasp_dom_sf"/>
</dbReference>
<dbReference type="PIRSF" id="PIRSF039102">
    <property type="entry name" value="Ddl/VanB"/>
    <property type="match status" value="1"/>
</dbReference>
<comment type="subcellular location">
    <subcellularLocation>
        <location evidence="3 18">Cytoplasm</location>
    </subcellularLocation>
</comment>
<dbReference type="PROSITE" id="PS00844">
    <property type="entry name" value="DALA_DALA_LIGASE_2"/>
    <property type="match status" value="1"/>
</dbReference>
<keyword evidence="11 21" id="KW-0067">ATP-binding</keyword>
<evidence type="ECO:0000256" key="8">
    <source>
        <dbReference type="ARBA" id="ARBA00022598"/>
    </source>
</evidence>
<feature type="binding site" evidence="20">
    <location>
        <position position="275"/>
    </location>
    <ligand>
        <name>Mg(2+)</name>
        <dbReference type="ChEBI" id="CHEBI:18420"/>
        <label>2</label>
    </ligand>
</feature>
<dbReference type="PROSITE" id="PS50975">
    <property type="entry name" value="ATP_GRASP"/>
    <property type="match status" value="1"/>
</dbReference>
<comment type="similarity">
    <text evidence="5 18">Belongs to the D-alanine--D-alanine ligase family.</text>
</comment>
<evidence type="ECO:0000256" key="11">
    <source>
        <dbReference type="ARBA" id="ARBA00022840"/>
    </source>
</evidence>
<dbReference type="NCBIfam" id="TIGR01205">
    <property type="entry name" value="D_ala_D_alaTIGR"/>
    <property type="match status" value="1"/>
</dbReference>
<keyword evidence="9 20" id="KW-0479">Metal-binding</keyword>
<gene>
    <name evidence="18" type="primary">ddl</name>
    <name evidence="23" type="ORF">Q9312_07090</name>
</gene>
<keyword evidence="13 18" id="KW-0133">Cell shape</keyword>
<keyword evidence="24" id="KW-1185">Reference proteome</keyword>
<keyword evidence="15 20" id="KW-0464">Manganese</keyword>
<dbReference type="KEGG" id="plei:Q9312_07090"/>
<keyword evidence="12 20" id="KW-0460">Magnesium</keyword>
<feature type="binding site" evidence="20">
    <location>
        <position position="277"/>
    </location>
    <ligand>
        <name>Mg(2+)</name>
        <dbReference type="ChEBI" id="CHEBI:18420"/>
        <label>2</label>
    </ligand>
</feature>
<dbReference type="InterPro" id="IPR011761">
    <property type="entry name" value="ATP-grasp"/>
</dbReference>
<dbReference type="GO" id="GO:0009252">
    <property type="term" value="P:peptidoglycan biosynthetic process"/>
    <property type="evidence" value="ECO:0007669"/>
    <property type="project" value="UniProtKB-UniRule"/>
</dbReference>
<keyword evidence="14 18" id="KW-0573">Peptidoglycan synthesis</keyword>
<accession>A0AA51X7T8</accession>
<evidence type="ECO:0000256" key="18">
    <source>
        <dbReference type="HAMAP-Rule" id="MF_00047"/>
    </source>
</evidence>
<evidence type="ECO:0000256" key="3">
    <source>
        <dbReference type="ARBA" id="ARBA00004496"/>
    </source>
</evidence>
<evidence type="ECO:0000256" key="12">
    <source>
        <dbReference type="ARBA" id="ARBA00022842"/>
    </source>
</evidence>
<dbReference type="GO" id="GO:0071555">
    <property type="term" value="P:cell wall organization"/>
    <property type="evidence" value="ECO:0007669"/>
    <property type="project" value="UniProtKB-KW"/>
</dbReference>
<reference evidence="23 24" key="1">
    <citation type="submission" date="2023-08" db="EMBL/GenBank/DDBJ databases">
        <title>Pleionea litopenaei sp. nov., isolated from stomach of juvenile Litopenaeus vannamei.</title>
        <authorList>
            <person name="Rho A.M."/>
            <person name="Hwang C.Y."/>
        </authorList>
    </citation>
    <scope>NUCLEOTIDE SEQUENCE [LARGE SCALE GENOMIC DNA]</scope>
    <source>
        <strain evidence="23 24">HL-JVS1</strain>
    </source>
</reference>
<evidence type="ECO:0000256" key="16">
    <source>
        <dbReference type="ARBA" id="ARBA00023316"/>
    </source>
</evidence>
<evidence type="ECO:0000256" key="15">
    <source>
        <dbReference type="ARBA" id="ARBA00023211"/>
    </source>
</evidence>
<dbReference type="Pfam" id="PF07478">
    <property type="entry name" value="Dala_Dala_lig_C"/>
    <property type="match status" value="1"/>
</dbReference>
<evidence type="ECO:0000256" key="20">
    <source>
        <dbReference type="PIRSR" id="PIRSR039102-3"/>
    </source>
</evidence>
<dbReference type="PROSITE" id="PS00843">
    <property type="entry name" value="DALA_DALA_LIGASE_1"/>
    <property type="match status" value="1"/>
</dbReference>
<comment type="cofactor">
    <cofactor evidence="20">
        <name>Mg(2+)</name>
        <dbReference type="ChEBI" id="CHEBI:18420"/>
    </cofactor>
    <cofactor evidence="20">
        <name>Mn(2+)</name>
        <dbReference type="ChEBI" id="CHEBI:29035"/>
    </cofactor>
    <text evidence="20">Binds 2 magnesium or manganese ions per subunit.</text>
</comment>
<dbReference type="GO" id="GO:0046872">
    <property type="term" value="F:metal ion binding"/>
    <property type="evidence" value="ECO:0007669"/>
    <property type="project" value="UniProtKB-KW"/>
</dbReference>
<dbReference type="RefSeq" id="WP_309203892.1">
    <property type="nucleotide sequence ID" value="NZ_CP133548.1"/>
</dbReference>
<feature type="active site" evidence="19">
    <location>
        <position position="21"/>
    </location>
</feature>
<evidence type="ECO:0000256" key="5">
    <source>
        <dbReference type="ARBA" id="ARBA00010871"/>
    </source>
</evidence>
<evidence type="ECO:0000256" key="9">
    <source>
        <dbReference type="ARBA" id="ARBA00022723"/>
    </source>
</evidence>
<dbReference type="InterPro" id="IPR013815">
    <property type="entry name" value="ATP_grasp_subdomain_1"/>
</dbReference>
<protein>
    <recommendedName>
        <fullName evidence="6 18">D-alanine--D-alanine ligase</fullName>
        <ecNumber evidence="6 18">6.3.2.4</ecNumber>
    </recommendedName>
    <alternativeName>
        <fullName evidence="18">D-Ala-D-Ala ligase</fullName>
    </alternativeName>
    <alternativeName>
        <fullName evidence="18">D-alanylalanine synthetase</fullName>
    </alternativeName>
</protein>
<dbReference type="Gene3D" id="3.30.1490.20">
    <property type="entry name" value="ATP-grasp fold, A domain"/>
    <property type="match status" value="1"/>
</dbReference>
<evidence type="ECO:0000256" key="17">
    <source>
        <dbReference type="ARBA" id="ARBA00047614"/>
    </source>
</evidence>
<dbReference type="GO" id="GO:0008716">
    <property type="term" value="F:D-alanine-D-alanine ligase activity"/>
    <property type="evidence" value="ECO:0007669"/>
    <property type="project" value="UniProtKB-UniRule"/>
</dbReference>
<comment type="catalytic activity">
    <reaction evidence="17 18">
        <text>2 D-alanine + ATP = D-alanyl-D-alanine + ADP + phosphate + H(+)</text>
        <dbReference type="Rhea" id="RHEA:11224"/>
        <dbReference type="ChEBI" id="CHEBI:15378"/>
        <dbReference type="ChEBI" id="CHEBI:30616"/>
        <dbReference type="ChEBI" id="CHEBI:43474"/>
        <dbReference type="ChEBI" id="CHEBI:57416"/>
        <dbReference type="ChEBI" id="CHEBI:57822"/>
        <dbReference type="ChEBI" id="CHEBI:456216"/>
        <dbReference type="EC" id="6.3.2.4"/>
    </reaction>
</comment>
<dbReference type="PANTHER" id="PTHR23132:SF23">
    <property type="entry name" value="D-ALANINE--D-ALANINE LIGASE B"/>
    <property type="match status" value="1"/>
</dbReference>
<dbReference type="SUPFAM" id="SSF56059">
    <property type="entry name" value="Glutathione synthetase ATP-binding domain-like"/>
    <property type="match status" value="1"/>
</dbReference>
<dbReference type="GO" id="GO:0005829">
    <property type="term" value="C:cytosol"/>
    <property type="evidence" value="ECO:0007669"/>
    <property type="project" value="TreeGrafter"/>
</dbReference>
<dbReference type="SUPFAM" id="SSF52440">
    <property type="entry name" value="PreATP-grasp domain"/>
    <property type="match status" value="1"/>
</dbReference>
<evidence type="ECO:0000313" key="23">
    <source>
        <dbReference type="EMBL" id="WMS88672.1"/>
    </source>
</evidence>
<dbReference type="EMBL" id="CP133548">
    <property type="protein sequence ID" value="WMS88672.1"/>
    <property type="molecule type" value="Genomic_DNA"/>
</dbReference>
<keyword evidence="10 21" id="KW-0547">Nucleotide-binding</keyword>
<evidence type="ECO:0000256" key="2">
    <source>
        <dbReference type="ARBA" id="ARBA00003921"/>
    </source>
</evidence>
<feature type="binding site" evidence="20">
    <location>
        <position position="275"/>
    </location>
    <ligand>
        <name>Mg(2+)</name>
        <dbReference type="ChEBI" id="CHEBI:18420"/>
        <label>1</label>
    </ligand>
</feature>
<feature type="active site" evidence="19">
    <location>
        <position position="286"/>
    </location>
</feature>
<comment type="function">
    <text evidence="2 18">Cell wall formation.</text>
</comment>
<evidence type="ECO:0000256" key="13">
    <source>
        <dbReference type="ARBA" id="ARBA00022960"/>
    </source>
</evidence>
<sequence length="311" mass="34285">MTIDTKQFGKVAVLYGGDSAERDVSLRSGEAVYHALIEGGVDALLFDPSKRKLNELNDLGIKHAWIALHGRGGEDGQVQAVLQYLGISYTGSGVMGSAIAMDKWRSKMIWKSMTLPVAPHVLVKETQSLSQDLLRSITARLGPVVFVKPSREGSSVGMSKVSSPDQLEKAIRKALEFDKEVLVESFIEGREYTVSILGEQALPSISMVTPREFYDYEAKYHSNETQYFCPSGLSDQEEQELGKLALNAFYAVGCKGWGRVDFIRDNKSNEFKLLEANTVPGMTQTSLVPKAAKQKGISFNQLVLEILKQSL</sequence>
<dbReference type="Proteomes" id="UP001239782">
    <property type="component" value="Chromosome"/>
</dbReference>
<evidence type="ECO:0000256" key="6">
    <source>
        <dbReference type="ARBA" id="ARBA00012216"/>
    </source>
</evidence>
<proteinExistence type="inferred from homology"/>
<feature type="active site" evidence="19">
    <location>
        <position position="154"/>
    </location>
</feature>
<dbReference type="Gene3D" id="3.30.470.20">
    <property type="entry name" value="ATP-grasp fold, B domain"/>
    <property type="match status" value="1"/>
</dbReference>
<feature type="domain" description="ATP-grasp" evidence="22">
    <location>
        <begin position="107"/>
        <end position="308"/>
    </location>
</feature>
<feature type="binding site" evidence="20">
    <location>
        <position position="261"/>
    </location>
    <ligand>
        <name>Mg(2+)</name>
        <dbReference type="ChEBI" id="CHEBI:18420"/>
        <label>1</label>
    </ligand>
</feature>
<dbReference type="GO" id="GO:0005524">
    <property type="term" value="F:ATP binding"/>
    <property type="evidence" value="ECO:0007669"/>
    <property type="project" value="UniProtKB-UniRule"/>
</dbReference>
<organism evidence="23 24">
    <name type="scientific">Pleionea litopenaei</name>
    <dbReference type="NCBI Taxonomy" id="3070815"/>
    <lineage>
        <taxon>Bacteria</taxon>
        <taxon>Pseudomonadati</taxon>
        <taxon>Pseudomonadota</taxon>
        <taxon>Gammaproteobacteria</taxon>
        <taxon>Oceanospirillales</taxon>
        <taxon>Pleioneaceae</taxon>
        <taxon>Pleionea</taxon>
    </lineage>
</organism>
<evidence type="ECO:0000256" key="1">
    <source>
        <dbReference type="ARBA" id="ARBA00001936"/>
    </source>
</evidence>
<dbReference type="InterPro" id="IPR000291">
    <property type="entry name" value="D-Ala_lig_Van_CS"/>
</dbReference>
<evidence type="ECO:0000256" key="7">
    <source>
        <dbReference type="ARBA" id="ARBA00022490"/>
    </source>
</evidence>
<dbReference type="EC" id="6.3.2.4" evidence="6 18"/>
<evidence type="ECO:0000256" key="10">
    <source>
        <dbReference type="ARBA" id="ARBA00022741"/>
    </source>
</evidence>
<dbReference type="AlphaFoldDB" id="A0AA51X7T8"/>
<dbReference type="PANTHER" id="PTHR23132">
    <property type="entry name" value="D-ALANINE--D-ALANINE LIGASE"/>
    <property type="match status" value="1"/>
</dbReference>
<evidence type="ECO:0000256" key="4">
    <source>
        <dbReference type="ARBA" id="ARBA00004752"/>
    </source>
</evidence>
<keyword evidence="8 18" id="KW-0436">Ligase</keyword>
<dbReference type="HAMAP" id="MF_00047">
    <property type="entry name" value="Dala_Dala_lig"/>
    <property type="match status" value="1"/>
</dbReference>
<comment type="cofactor">
    <cofactor evidence="1">
        <name>Mn(2+)</name>
        <dbReference type="ChEBI" id="CHEBI:29035"/>
    </cofactor>
</comment>
<evidence type="ECO:0000259" key="22">
    <source>
        <dbReference type="PROSITE" id="PS50975"/>
    </source>
</evidence>
<name>A0AA51X7T8_9GAMM</name>
<evidence type="ECO:0000256" key="21">
    <source>
        <dbReference type="PROSITE-ProRule" id="PRU00409"/>
    </source>
</evidence>
<dbReference type="InterPro" id="IPR011095">
    <property type="entry name" value="Dala_Dala_lig_C"/>
</dbReference>
<dbReference type="NCBIfam" id="NF002378">
    <property type="entry name" value="PRK01372.1"/>
    <property type="match status" value="1"/>
</dbReference>
<evidence type="ECO:0000256" key="19">
    <source>
        <dbReference type="PIRSR" id="PIRSR039102-1"/>
    </source>
</evidence>
<dbReference type="FunFam" id="3.30.470.20:FF:000008">
    <property type="entry name" value="D-alanine--D-alanine ligase"/>
    <property type="match status" value="1"/>
</dbReference>
<dbReference type="Gene3D" id="3.40.50.20">
    <property type="match status" value="1"/>
</dbReference>
<evidence type="ECO:0000313" key="24">
    <source>
        <dbReference type="Proteomes" id="UP001239782"/>
    </source>
</evidence>
<keyword evidence="16 18" id="KW-0961">Cell wall biogenesis/degradation</keyword>